<dbReference type="PANTHER" id="PTHR13242">
    <property type="entry name" value="EUKARYOTIC TRANSLATION INITIATION FACTOR 3"/>
    <property type="match status" value="1"/>
</dbReference>
<dbReference type="OrthoDB" id="15082at2759"/>
<evidence type="ECO:0000256" key="1">
    <source>
        <dbReference type="ARBA" id="ARBA00022490"/>
    </source>
</evidence>
<dbReference type="GO" id="GO:0003743">
    <property type="term" value="F:translation initiation factor activity"/>
    <property type="evidence" value="ECO:0007669"/>
    <property type="project" value="UniProtKB-KW"/>
</dbReference>
<evidence type="ECO:0000256" key="3">
    <source>
        <dbReference type="ARBA" id="ARBA00022917"/>
    </source>
</evidence>
<dbReference type="PANTHER" id="PTHR13242:SF0">
    <property type="entry name" value="EUKARYOTIC TRANSLATION INITIATION FACTOR 3 SUBUNIT L"/>
    <property type="match status" value="1"/>
</dbReference>
<dbReference type="AlphaFoldDB" id="A0A4Y7Q137"/>
<evidence type="ECO:0000256" key="2">
    <source>
        <dbReference type="ARBA" id="ARBA00022540"/>
    </source>
</evidence>
<keyword evidence="5" id="KW-1185">Reference proteome</keyword>
<organism evidence="4 5">
    <name type="scientific">Rickenella mellea</name>
    <dbReference type="NCBI Taxonomy" id="50990"/>
    <lineage>
        <taxon>Eukaryota</taxon>
        <taxon>Fungi</taxon>
        <taxon>Dikarya</taxon>
        <taxon>Basidiomycota</taxon>
        <taxon>Agaricomycotina</taxon>
        <taxon>Agaricomycetes</taxon>
        <taxon>Hymenochaetales</taxon>
        <taxon>Rickenellaceae</taxon>
        <taxon>Rickenella</taxon>
    </lineage>
</organism>
<evidence type="ECO:0000313" key="5">
    <source>
        <dbReference type="Proteomes" id="UP000294933"/>
    </source>
</evidence>
<dbReference type="Pfam" id="PF10255">
    <property type="entry name" value="Paf67"/>
    <property type="match status" value="1"/>
</dbReference>
<gene>
    <name evidence="4" type="ORF">BD410DRAFT_829620</name>
</gene>
<sequence length="220" mass="25388">MFSTMTSTPTQTIRTLLPSRLPPPLPNIDDRFHPYETHHELSNYNNSERRGAPDACGWGQVWSCDSALNGLYSLIWKSKINHHTIASKDSTSEEGIQFVPPFNRTNASFVQTEKYRFEKKSNKTADRMYALFVICNAPTPTRSDDSILNIVKEQCGEQFAKMPRWFVHFHSYIFLRNAVLIIHTLRLRFHRASAECIPAFEKLFFYASPKLFDAIPPPFV</sequence>
<name>A0A4Y7Q137_9AGAM</name>
<dbReference type="VEuPathDB" id="FungiDB:BD410DRAFT_829620"/>
<protein>
    <submittedName>
        <fullName evidence="4">Uncharacterized protein</fullName>
    </submittedName>
</protein>
<dbReference type="InterPro" id="IPR019382">
    <property type="entry name" value="eIF3l"/>
</dbReference>
<proteinExistence type="predicted"/>
<dbReference type="EMBL" id="ML170187">
    <property type="protein sequence ID" value="TDL20569.1"/>
    <property type="molecule type" value="Genomic_DNA"/>
</dbReference>
<dbReference type="GO" id="GO:0005852">
    <property type="term" value="C:eukaryotic translation initiation factor 3 complex"/>
    <property type="evidence" value="ECO:0007669"/>
    <property type="project" value="InterPro"/>
</dbReference>
<keyword evidence="1" id="KW-0963">Cytoplasm</keyword>
<reference evidence="4 5" key="1">
    <citation type="submission" date="2018-06" db="EMBL/GenBank/DDBJ databases">
        <title>A transcriptomic atlas of mushroom development highlights an independent origin of complex multicellularity.</title>
        <authorList>
            <consortium name="DOE Joint Genome Institute"/>
            <person name="Krizsan K."/>
            <person name="Almasi E."/>
            <person name="Merenyi Z."/>
            <person name="Sahu N."/>
            <person name="Viragh M."/>
            <person name="Koszo T."/>
            <person name="Mondo S."/>
            <person name="Kiss B."/>
            <person name="Balint B."/>
            <person name="Kues U."/>
            <person name="Barry K."/>
            <person name="Hegedus J.C."/>
            <person name="Henrissat B."/>
            <person name="Johnson J."/>
            <person name="Lipzen A."/>
            <person name="Ohm R."/>
            <person name="Nagy I."/>
            <person name="Pangilinan J."/>
            <person name="Yan J."/>
            <person name="Xiong Y."/>
            <person name="Grigoriev I.V."/>
            <person name="Hibbett D.S."/>
            <person name="Nagy L.G."/>
        </authorList>
    </citation>
    <scope>NUCLEOTIDE SEQUENCE [LARGE SCALE GENOMIC DNA]</scope>
    <source>
        <strain evidence="4 5">SZMC22713</strain>
    </source>
</reference>
<evidence type="ECO:0000313" key="4">
    <source>
        <dbReference type="EMBL" id="TDL20569.1"/>
    </source>
</evidence>
<dbReference type="Proteomes" id="UP000294933">
    <property type="component" value="Unassembled WGS sequence"/>
</dbReference>
<accession>A0A4Y7Q137</accession>
<dbReference type="STRING" id="50990.A0A4Y7Q137"/>
<keyword evidence="3" id="KW-0648">Protein biosynthesis</keyword>
<keyword evidence="2" id="KW-0396">Initiation factor</keyword>